<gene>
    <name evidence="1" type="ORF">LEP1GSC029_0615</name>
</gene>
<accession>A0A829DAA3</accession>
<proteinExistence type="predicted"/>
<dbReference type="AlphaFoldDB" id="A0A829DAA3"/>
<dbReference type="Proteomes" id="UP000012329">
    <property type="component" value="Unassembled WGS sequence"/>
</dbReference>
<protein>
    <submittedName>
        <fullName evidence="1">Uncharacterized protein</fullName>
    </submittedName>
</protein>
<reference evidence="1 2" key="1">
    <citation type="submission" date="2013-02" db="EMBL/GenBank/DDBJ databases">
        <authorList>
            <person name="Harkins D.M."/>
            <person name="Durkin A.S."/>
            <person name="Brinkac L.M."/>
            <person name="Haft D.H."/>
            <person name="Selengut J.D."/>
            <person name="Sanka R."/>
            <person name="DePew J."/>
            <person name="Purushe J."/>
            <person name="Whelen A.C."/>
            <person name="Vinetz J.M."/>
            <person name="Sutton G.G."/>
            <person name="Nierman W.C."/>
            <person name="Fouts D.E."/>
        </authorList>
    </citation>
    <scope>NUCLEOTIDE SEQUENCE [LARGE SCALE GENOMIC DNA]</scope>
    <source>
        <strain evidence="1 2">2002000626</strain>
    </source>
</reference>
<dbReference type="EMBL" id="AFJL02000061">
    <property type="protein sequence ID" value="EMY05935.1"/>
    <property type="molecule type" value="Genomic_DNA"/>
</dbReference>
<evidence type="ECO:0000313" key="2">
    <source>
        <dbReference type="Proteomes" id="UP000012329"/>
    </source>
</evidence>
<comment type="caution">
    <text evidence="1">The sequence shown here is derived from an EMBL/GenBank/DDBJ whole genome shotgun (WGS) entry which is preliminary data.</text>
</comment>
<sequence>MIQDPWKTFRCKPDPSGCEVEFQDTTYSDLGRDAVYYVRAIEEVSPAVNGGQLRCEYDEQGRCIKVKPCYGDYRTDPNDDCLANVEERAWSSPIYLTQPKQK</sequence>
<name>A0A829DAA3_LEPIR</name>
<organism evidence="1 2">
    <name type="scientific">Leptospira interrogans str. 2002000626</name>
    <dbReference type="NCBI Taxonomy" id="996803"/>
    <lineage>
        <taxon>Bacteria</taxon>
        <taxon>Pseudomonadati</taxon>
        <taxon>Spirochaetota</taxon>
        <taxon>Spirochaetia</taxon>
        <taxon>Leptospirales</taxon>
        <taxon>Leptospiraceae</taxon>
        <taxon>Leptospira</taxon>
    </lineage>
</organism>
<evidence type="ECO:0000313" key="1">
    <source>
        <dbReference type="EMBL" id="EMY05935.1"/>
    </source>
</evidence>